<feature type="transmembrane region" description="Helical" evidence="2">
    <location>
        <begin position="159"/>
        <end position="179"/>
    </location>
</feature>
<evidence type="ECO:0000256" key="1">
    <source>
        <dbReference type="SAM" id="MobiDB-lite"/>
    </source>
</evidence>
<dbReference type="Pfam" id="PF03729">
    <property type="entry name" value="DUF308"/>
    <property type="match status" value="2"/>
</dbReference>
<keyword evidence="2" id="KW-1133">Transmembrane helix</keyword>
<feature type="transmembrane region" description="Helical" evidence="2">
    <location>
        <begin position="103"/>
        <end position="122"/>
    </location>
</feature>
<comment type="caution">
    <text evidence="3">The sequence shown here is derived from an EMBL/GenBank/DDBJ whole genome shotgun (WGS) entry which is preliminary data.</text>
</comment>
<feature type="transmembrane region" description="Helical" evidence="2">
    <location>
        <begin position="30"/>
        <end position="54"/>
    </location>
</feature>
<proteinExistence type="predicted"/>
<keyword evidence="2" id="KW-0472">Membrane</keyword>
<evidence type="ECO:0000256" key="2">
    <source>
        <dbReference type="SAM" id="Phobius"/>
    </source>
</evidence>
<evidence type="ECO:0000313" key="3">
    <source>
        <dbReference type="EMBL" id="MST83796.1"/>
    </source>
</evidence>
<feature type="transmembrane region" description="Helical" evidence="2">
    <location>
        <begin position="80"/>
        <end position="97"/>
    </location>
</feature>
<keyword evidence="2" id="KW-0812">Transmembrane</keyword>
<dbReference type="Proteomes" id="UP000438914">
    <property type="component" value="Unassembled WGS sequence"/>
</dbReference>
<dbReference type="RefSeq" id="WP_154533375.1">
    <property type="nucleotide sequence ID" value="NZ_VUNG01000005.1"/>
</dbReference>
<dbReference type="EMBL" id="VUNG01000005">
    <property type="protein sequence ID" value="MST83796.1"/>
    <property type="molecule type" value="Genomic_DNA"/>
</dbReference>
<sequence length="226" mass="24384">MKRFPKSILRACCAIAGGVVLVQYREQAVMWITVGIGIVFFISAVISFIDYLALRKNSEEQVELYDAQGRKLGQRRQRRFPVVAVGCGILGSVMALSPGTFVGGLMFVLAALLIAGGAYQLFSLSLATRFARVGLVWWVLPVVILLVGMVALIKPSAIASAPLLIIGWCLMVYGVVDLIDALKICRCKKQFDKAEEISSVRGDAEQTSDDVAGQANDTVSENGPTV</sequence>
<feature type="transmembrane region" description="Helical" evidence="2">
    <location>
        <begin position="7"/>
        <end position="24"/>
    </location>
</feature>
<feature type="compositionally biased region" description="Polar residues" evidence="1">
    <location>
        <begin position="215"/>
        <end position="226"/>
    </location>
</feature>
<dbReference type="AlphaFoldDB" id="A0A7K0KCY3"/>
<protein>
    <submittedName>
        <fullName evidence="3">DUF308 domain-containing protein</fullName>
    </submittedName>
</protein>
<feature type="transmembrane region" description="Helical" evidence="2">
    <location>
        <begin position="134"/>
        <end position="153"/>
    </location>
</feature>
<evidence type="ECO:0000313" key="4">
    <source>
        <dbReference type="Proteomes" id="UP000438914"/>
    </source>
</evidence>
<organism evidence="3 4">
    <name type="scientific">Hallella mizrahii</name>
    <dbReference type="NCBI Taxonomy" id="2606637"/>
    <lineage>
        <taxon>Bacteria</taxon>
        <taxon>Pseudomonadati</taxon>
        <taxon>Bacteroidota</taxon>
        <taxon>Bacteroidia</taxon>
        <taxon>Bacteroidales</taxon>
        <taxon>Prevotellaceae</taxon>
        <taxon>Hallella</taxon>
    </lineage>
</organism>
<accession>A0A7K0KCY3</accession>
<name>A0A7K0KCY3_9BACT</name>
<dbReference type="InterPro" id="IPR005325">
    <property type="entry name" value="DUF308_memb"/>
</dbReference>
<keyword evidence="4" id="KW-1185">Reference proteome</keyword>
<gene>
    <name evidence="3" type="ORF">FYJ73_03750</name>
</gene>
<reference evidence="3 4" key="1">
    <citation type="submission" date="2019-08" db="EMBL/GenBank/DDBJ databases">
        <title>In-depth cultivation of the pig gut microbiome towards novel bacterial diversity and tailored functional studies.</title>
        <authorList>
            <person name="Wylensek D."/>
            <person name="Hitch T.C.A."/>
            <person name="Clavel T."/>
        </authorList>
    </citation>
    <scope>NUCLEOTIDE SEQUENCE [LARGE SCALE GENOMIC DNA]</scope>
    <source>
        <strain evidence="3 4">LKV-178-WT-2A</strain>
    </source>
</reference>
<feature type="region of interest" description="Disordered" evidence="1">
    <location>
        <begin position="198"/>
        <end position="226"/>
    </location>
</feature>